<feature type="domain" description="BZIP" evidence="8">
    <location>
        <begin position="48"/>
        <end position="103"/>
    </location>
</feature>
<name>A4RUJ0_OSTLU</name>
<evidence type="ECO:0000256" key="3">
    <source>
        <dbReference type="ARBA" id="ARBA00023015"/>
    </source>
</evidence>
<protein>
    <recommendedName>
        <fullName evidence="8">BZIP domain-containing protein</fullName>
    </recommendedName>
</protein>
<dbReference type="GO" id="GO:0005634">
    <property type="term" value="C:nucleus"/>
    <property type="evidence" value="ECO:0007669"/>
    <property type="project" value="UniProtKB-SubCell"/>
</dbReference>
<dbReference type="SUPFAM" id="SSF57959">
    <property type="entry name" value="Leucine zipper domain"/>
    <property type="match status" value="1"/>
</dbReference>
<dbReference type="OrthoDB" id="1642657at2759"/>
<organism evidence="9 10">
    <name type="scientific">Ostreococcus lucimarinus (strain CCE9901)</name>
    <dbReference type="NCBI Taxonomy" id="436017"/>
    <lineage>
        <taxon>Eukaryota</taxon>
        <taxon>Viridiplantae</taxon>
        <taxon>Chlorophyta</taxon>
        <taxon>Mamiellophyceae</taxon>
        <taxon>Mamiellales</taxon>
        <taxon>Bathycoccaceae</taxon>
        <taxon>Ostreococcus</taxon>
    </lineage>
</organism>
<keyword evidence="3" id="KW-0805">Transcription regulation</keyword>
<dbReference type="GeneID" id="5000684"/>
<comment type="similarity">
    <text evidence="2">Belongs to the bZIP family.</text>
</comment>
<evidence type="ECO:0000256" key="4">
    <source>
        <dbReference type="ARBA" id="ARBA00023125"/>
    </source>
</evidence>
<reference evidence="9 10" key="1">
    <citation type="journal article" date="2007" name="Proc. Natl. Acad. Sci. U.S.A.">
        <title>The tiny eukaryote Ostreococcus provides genomic insights into the paradox of plankton speciation.</title>
        <authorList>
            <person name="Palenik B."/>
            <person name="Grimwood J."/>
            <person name="Aerts A."/>
            <person name="Rouze P."/>
            <person name="Salamov A."/>
            <person name="Putnam N."/>
            <person name="Dupont C."/>
            <person name="Jorgensen R."/>
            <person name="Derelle E."/>
            <person name="Rombauts S."/>
            <person name="Zhou K."/>
            <person name="Otillar R."/>
            <person name="Merchant S.S."/>
            <person name="Podell S."/>
            <person name="Gaasterland T."/>
            <person name="Napoli C."/>
            <person name="Gendler K."/>
            <person name="Manuell A."/>
            <person name="Tai V."/>
            <person name="Vallon O."/>
            <person name="Piganeau G."/>
            <person name="Jancek S."/>
            <person name="Heijde M."/>
            <person name="Jabbari K."/>
            <person name="Bowler C."/>
            <person name="Lohr M."/>
            <person name="Robbens S."/>
            <person name="Werner G."/>
            <person name="Dubchak I."/>
            <person name="Pazour G.J."/>
            <person name="Ren Q."/>
            <person name="Paulsen I."/>
            <person name="Delwiche C."/>
            <person name="Schmutz J."/>
            <person name="Rokhsar D."/>
            <person name="Van de Peer Y."/>
            <person name="Moreau H."/>
            <person name="Grigoriev I.V."/>
        </authorList>
    </citation>
    <scope>NUCLEOTIDE SEQUENCE [LARGE SCALE GENOMIC DNA]</scope>
    <source>
        <strain evidence="9 10">CCE9901</strain>
    </source>
</reference>
<feature type="region of interest" description="Disordered" evidence="7">
    <location>
        <begin position="95"/>
        <end position="114"/>
    </location>
</feature>
<dbReference type="Gramene" id="ABO94973">
    <property type="protein sequence ID" value="ABO94973"/>
    <property type="gene ID" value="OSTLU_30638"/>
</dbReference>
<keyword evidence="5" id="KW-0804">Transcription</keyword>
<dbReference type="STRING" id="436017.A4RUJ0"/>
<dbReference type="Proteomes" id="UP000001568">
    <property type="component" value="Chromosome 3"/>
</dbReference>
<evidence type="ECO:0000256" key="5">
    <source>
        <dbReference type="ARBA" id="ARBA00023163"/>
    </source>
</evidence>
<evidence type="ECO:0000256" key="6">
    <source>
        <dbReference type="ARBA" id="ARBA00023242"/>
    </source>
</evidence>
<accession>A4RUJ0</accession>
<evidence type="ECO:0000259" key="8">
    <source>
        <dbReference type="PROSITE" id="PS50217"/>
    </source>
</evidence>
<dbReference type="Pfam" id="PF00170">
    <property type="entry name" value="bZIP_1"/>
    <property type="match status" value="1"/>
</dbReference>
<dbReference type="CDD" id="cd14702">
    <property type="entry name" value="bZIP_plant_GBF1"/>
    <property type="match status" value="1"/>
</dbReference>
<sequence length="114" mass="12859">MLQNMTQTNPFWAAQAMLHRGIAMGQSAALPQAGATTNGASAATDELTRKKLARKQSNRDSARRSRLRKQAETVEINVKVSELEREVVALREENQRLKKRLAENEGQRERKTTK</sequence>
<evidence type="ECO:0000256" key="1">
    <source>
        <dbReference type="ARBA" id="ARBA00004123"/>
    </source>
</evidence>
<dbReference type="HOGENOM" id="CLU_2125246_0_0_1"/>
<dbReference type="EMBL" id="CP000583">
    <property type="protein sequence ID" value="ABO94973.1"/>
    <property type="molecule type" value="Genomic_DNA"/>
</dbReference>
<keyword evidence="6" id="KW-0539">Nucleus</keyword>
<feature type="region of interest" description="Disordered" evidence="7">
    <location>
        <begin position="31"/>
        <end position="72"/>
    </location>
</feature>
<keyword evidence="4" id="KW-0238">DNA-binding</keyword>
<dbReference type="InterPro" id="IPR004827">
    <property type="entry name" value="bZIP"/>
</dbReference>
<dbReference type="PROSITE" id="PS50217">
    <property type="entry name" value="BZIP"/>
    <property type="match status" value="1"/>
</dbReference>
<dbReference type="KEGG" id="olu:OSTLU_30638"/>
<dbReference type="RefSeq" id="XP_001416680.1">
    <property type="nucleotide sequence ID" value="XM_001416643.1"/>
</dbReference>
<gene>
    <name evidence="9" type="ORF">OSTLU_30638</name>
</gene>
<dbReference type="InterPro" id="IPR044827">
    <property type="entry name" value="GBF-like"/>
</dbReference>
<dbReference type="AlphaFoldDB" id="A4RUJ0"/>
<comment type="subcellular location">
    <subcellularLocation>
        <location evidence="1">Nucleus</location>
    </subcellularLocation>
</comment>
<evidence type="ECO:0000256" key="7">
    <source>
        <dbReference type="SAM" id="MobiDB-lite"/>
    </source>
</evidence>
<dbReference type="Gene3D" id="1.20.5.170">
    <property type="match status" value="1"/>
</dbReference>
<dbReference type="GO" id="GO:0003700">
    <property type="term" value="F:DNA-binding transcription factor activity"/>
    <property type="evidence" value="ECO:0007669"/>
    <property type="project" value="InterPro"/>
</dbReference>
<proteinExistence type="inferred from homology"/>
<dbReference type="PANTHER" id="PTHR45967:SF38">
    <property type="entry name" value="G-BOX-BINDING FACTOR 2"/>
    <property type="match status" value="1"/>
</dbReference>
<dbReference type="PROSITE" id="PS00036">
    <property type="entry name" value="BZIP_BASIC"/>
    <property type="match status" value="1"/>
</dbReference>
<dbReference type="OMA" id="LHRGIAM"/>
<evidence type="ECO:0000313" key="10">
    <source>
        <dbReference type="Proteomes" id="UP000001568"/>
    </source>
</evidence>
<evidence type="ECO:0000256" key="2">
    <source>
        <dbReference type="ARBA" id="ARBA00007163"/>
    </source>
</evidence>
<evidence type="ECO:0000313" key="9">
    <source>
        <dbReference type="EMBL" id="ABO94973.1"/>
    </source>
</evidence>
<dbReference type="PANTHER" id="PTHR45967">
    <property type="entry name" value="G-BOX-BINDING FACTOR 3-RELATED"/>
    <property type="match status" value="1"/>
</dbReference>
<dbReference type="InterPro" id="IPR046347">
    <property type="entry name" value="bZIP_sf"/>
</dbReference>
<keyword evidence="10" id="KW-1185">Reference proteome</keyword>
<feature type="compositionally biased region" description="Low complexity" evidence="7">
    <location>
        <begin position="33"/>
        <end position="44"/>
    </location>
</feature>
<dbReference type="SMART" id="SM00338">
    <property type="entry name" value="BRLZ"/>
    <property type="match status" value="1"/>
</dbReference>
<dbReference type="GO" id="GO:0043565">
    <property type="term" value="F:sequence-specific DNA binding"/>
    <property type="evidence" value="ECO:0007669"/>
    <property type="project" value="InterPro"/>
</dbReference>
<dbReference type="InterPro" id="IPR045314">
    <property type="entry name" value="bZIP_plant_GBF1"/>
</dbReference>